<keyword evidence="8" id="KW-1185">Reference proteome</keyword>
<evidence type="ECO:0000313" key="7">
    <source>
        <dbReference type="EMBL" id="GIZ41083.1"/>
    </source>
</evidence>
<dbReference type="RefSeq" id="XP_044655570.1">
    <property type="nucleotide sequence ID" value="XM_044799635.1"/>
</dbReference>
<reference evidence="7 8" key="1">
    <citation type="submission" date="2021-01" db="EMBL/GenBank/DDBJ databases">
        <title>Cercospora kikuchii MAFF 305040 whole genome shotgun sequence.</title>
        <authorList>
            <person name="Kashiwa T."/>
            <person name="Suzuki T."/>
        </authorList>
    </citation>
    <scope>NUCLEOTIDE SEQUENCE [LARGE SCALE GENOMIC DNA]</scope>
    <source>
        <strain evidence="7 8">MAFF 305040</strain>
    </source>
</reference>
<dbReference type="PANTHER" id="PTHR45348:SF1">
    <property type="entry name" value="TRANS-ENOYL REDUCTASE STHE"/>
    <property type="match status" value="1"/>
</dbReference>
<dbReference type="InterPro" id="IPR013149">
    <property type="entry name" value="ADH-like_C"/>
</dbReference>
<dbReference type="InterPro" id="IPR011032">
    <property type="entry name" value="GroES-like_sf"/>
</dbReference>
<evidence type="ECO:0000259" key="6">
    <source>
        <dbReference type="SMART" id="SM00829"/>
    </source>
</evidence>
<evidence type="ECO:0000256" key="4">
    <source>
        <dbReference type="ARBA" id="ARBA00022857"/>
    </source>
</evidence>
<dbReference type="Proteomes" id="UP000825890">
    <property type="component" value="Unassembled WGS sequence"/>
</dbReference>
<dbReference type="AlphaFoldDB" id="A0A9P3CMD0"/>
<dbReference type="InterPro" id="IPR020843">
    <property type="entry name" value="ER"/>
</dbReference>
<evidence type="ECO:0000313" key="8">
    <source>
        <dbReference type="Proteomes" id="UP000825890"/>
    </source>
</evidence>
<dbReference type="Gene3D" id="3.40.50.720">
    <property type="entry name" value="NAD(P)-binding Rossmann-like Domain"/>
    <property type="match status" value="1"/>
</dbReference>
<evidence type="ECO:0000256" key="2">
    <source>
        <dbReference type="ARBA" id="ARBA00011245"/>
    </source>
</evidence>
<accession>A0A9P3CMD0</accession>
<comment type="similarity">
    <text evidence="1">Belongs to the zinc-containing alcohol dehydrogenase family.</text>
</comment>
<sequence length="357" mass="38090">MVAIRPAVPRVQTAIIAGDNLGFQISNEVPVAELEPDLILIKNAAVALNPVDTKLVGDFVTPGVTFGFDCAGVVVAVGSNVDRIIKPGDRVCGSADGMNRSRSSGGAFAEYVTLHSKLALKIPDGMPMSDAASLGTAIASASMALFCSLQIPASLTSPPKEIHHVLVYGGSSATGTMTIQLVKACGFIPVTTCSPANFDLVKSYGAEAAFDYKSPTCAEEIRKYTNNELEYAVDCITQESSMEICYGAIGRAGGYYTALDPFPQHLHNRKVVKPDWILATRIAGMPCHWPAPYTSEANPDFLAWSAPLYEQIQRVLDEGKIRPHPVVASSGGFEALLEGVGKLRRKEISGQKLVYLL</sequence>
<evidence type="ECO:0000256" key="5">
    <source>
        <dbReference type="ARBA" id="ARBA00023002"/>
    </source>
</evidence>
<dbReference type="GeneID" id="68289974"/>
<keyword evidence="5" id="KW-0560">Oxidoreductase</keyword>
<evidence type="ECO:0000256" key="1">
    <source>
        <dbReference type="ARBA" id="ARBA00008072"/>
    </source>
</evidence>
<dbReference type="Pfam" id="PF00107">
    <property type="entry name" value="ADH_zinc_N"/>
    <property type="match status" value="1"/>
</dbReference>
<dbReference type="SUPFAM" id="SSF51735">
    <property type="entry name" value="NAD(P)-binding Rossmann-fold domains"/>
    <property type="match status" value="1"/>
</dbReference>
<dbReference type="CDD" id="cd08249">
    <property type="entry name" value="enoyl_reductase_like"/>
    <property type="match status" value="1"/>
</dbReference>
<dbReference type="InterPro" id="IPR047122">
    <property type="entry name" value="Trans-enoyl_RdTase-like"/>
</dbReference>
<comment type="caution">
    <text evidence="7">The sequence shown here is derived from an EMBL/GenBank/DDBJ whole genome shotgun (WGS) entry which is preliminary data.</text>
</comment>
<comment type="subunit">
    <text evidence="2">Monomer.</text>
</comment>
<dbReference type="SMART" id="SM00829">
    <property type="entry name" value="PKS_ER"/>
    <property type="match status" value="1"/>
</dbReference>
<name>A0A9P3CMD0_9PEZI</name>
<dbReference type="Pfam" id="PF08240">
    <property type="entry name" value="ADH_N"/>
    <property type="match status" value="1"/>
</dbReference>
<dbReference type="EMBL" id="BOLY01000003">
    <property type="protein sequence ID" value="GIZ41083.1"/>
    <property type="molecule type" value="Genomic_DNA"/>
</dbReference>
<proteinExistence type="inferred from homology"/>
<evidence type="ECO:0000256" key="3">
    <source>
        <dbReference type="ARBA" id="ARBA00022741"/>
    </source>
</evidence>
<dbReference type="InterPro" id="IPR013154">
    <property type="entry name" value="ADH-like_N"/>
</dbReference>
<organism evidence="7 8">
    <name type="scientific">Cercospora kikuchii</name>
    <dbReference type="NCBI Taxonomy" id="84275"/>
    <lineage>
        <taxon>Eukaryota</taxon>
        <taxon>Fungi</taxon>
        <taxon>Dikarya</taxon>
        <taxon>Ascomycota</taxon>
        <taxon>Pezizomycotina</taxon>
        <taxon>Dothideomycetes</taxon>
        <taxon>Dothideomycetidae</taxon>
        <taxon>Mycosphaerellales</taxon>
        <taxon>Mycosphaerellaceae</taxon>
        <taxon>Cercospora</taxon>
    </lineage>
</organism>
<dbReference type="Gene3D" id="3.90.180.10">
    <property type="entry name" value="Medium-chain alcohol dehydrogenases, catalytic domain"/>
    <property type="match status" value="1"/>
</dbReference>
<keyword evidence="3" id="KW-0547">Nucleotide-binding</keyword>
<gene>
    <name evidence="7" type="ORF">CKM354_000439900</name>
</gene>
<protein>
    <recommendedName>
        <fullName evidence="6">Enoyl reductase (ER) domain-containing protein</fullName>
    </recommendedName>
</protein>
<feature type="domain" description="Enoyl reductase (ER)" evidence="6">
    <location>
        <begin position="18"/>
        <end position="343"/>
    </location>
</feature>
<dbReference type="GO" id="GO:0000166">
    <property type="term" value="F:nucleotide binding"/>
    <property type="evidence" value="ECO:0007669"/>
    <property type="project" value="UniProtKB-KW"/>
</dbReference>
<dbReference type="GO" id="GO:0016651">
    <property type="term" value="F:oxidoreductase activity, acting on NAD(P)H"/>
    <property type="evidence" value="ECO:0007669"/>
    <property type="project" value="InterPro"/>
</dbReference>
<dbReference type="SUPFAM" id="SSF50129">
    <property type="entry name" value="GroES-like"/>
    <property type="match status" value="1"/>
</dbReference>
<dbReference type="InterPro" id="IPR036291">
    <property type="entry name" value="NAD(P)-bd_dom_sf"/>
</dbReference>
<keyword evidence="4" id="KW-0521">NADP</keyword>
<dbReference type="PANTHER" id="PTHR45348">
    <property type="entry name" value="HYPOTHETICAL OXIDOREDUCTASE (EUROFUNG)"/>
    <property type="match status" value="1"/>
</dbReference>
<dbReference type="OrthoDB" id="48317at2759"/>